<organism evidence="7 8">
    <name type="scientific">Aquatica leii</name>
    <dbReference type="NCBI Taxonomy" id="1421715"/>
    <lineage>
        <taxon>Eukaryota</taxon>
        <taxon>Metazoa</taxon>
        <taxon>Ecdysozoa</taxon>
        <taxon>Arthropoda</taxon>
        <taxon>Hexapoda</taxon>
        <taxon>Insecta</taxon>
        <taxon>Pterygota</taxon>
        <taxon>Neoptera</taxon>
        <taxon>Endopterygota</taxon>
        <taxon>Coleoptera</taxon>
        <taxon>Polyphaga</taxon>
        <taxon>Elateriformia</taxon>
        <taxon>Elateroidea</taxon>
        <taxon>Lampyridae</taxon>
        <taxon>Luciolinae</taxon>
        <taxon>Aquatica</taxon>
    </lineage>
</organism>
<feature type="chain" id="PRO_5042928075" description="Serine protease K12H4.7" evidence="6">
    <location>
        <begin position="18"/>
        <end position="449"/>
    </location>
</feature>
<dbReference type="InterPro" id="IPR029058">
    <property type="entry name" value="AB_hydrolase_fold"/>
</dbReference>
<keyword evidence="2" id="KW-0645">Protease</keyword>
<keyword evidence="3 6" id="KW-0732">Signal</keyword>
<evidence type="ECO:0000256" key="1">
    <source>
        <dbReference type="ARBA" id="ARBA00011079"/>
    </source>
</evidence>
<dbReference type="Gene3D" id="1.20.120.980">
    <property type="entry name" value="Serine carboxypeptidase S28, SKS domain"/>
    <property type="match status" value="1"/>
</dbReference>
<dbReference type="Proteomes" id="UP001353858">
    <property type="component" value="Unassembled WGS sequence"/>
</dbReference>
<dbReference type="GO" id="GO:0008239">
    <property type="term" value="F:dipeptidyl-peptidase activity"/>
    <property type="evidence" value="ECO:0007669"/>
    <property type="project" value="TreeGrafter"/>
</dbReference>
<keyword evidence="4" id="KW-0378">Hydrolase</keyword>
<evidence type="ECO:0000256" key="4">
    <source>
        <dbReference type="ARBA" id="ARBA00022801"/>
    </source>
</evidence>
<evidence type="ECO:0000256" key="6">
    <source>
        <dbReference type="SAM" id="SignalP"/>
    </source>
</evidence>
<comment type="caution">
    <text evidence="7">The sequence shown here is derived from an EMBL/GenBank/DDBJ whole genome shotgun (WGS) entry which is preliminary data.</text>
</comment>
<dbReference type="EMBL" id="JARPUR010000004">
    <property type="protein sequence ID" value="KAK4877964.1"/>
    <property type="molecule type" value="Genomic_DNA"/>
</dbReference>
<evidence type="ECO:0000313" key="7">
    <source>
        <dbReference type="EMBL" id="KAK4877964.1"/>
    </source>
</evidence>
<evidence type="ECO:0008006" key="9">
    <source>
        <dbReference type="Google" id="ProtNLM"/>
    </source>
</evidence>
<dbReference type="PANTHER" id="PTHR11010:SF5">
    <property type="entry name" value="RE36938P-RELATED"/>
    <property type="match status" value="1"/>
</dbReference>
<evidence type="ECO:0000256" key="2">
    <source>
        <dbReference type="ARBA" id="ARBA00022670"/>
    </source>
</evidence>
<accession>A0AAN7SG13</accession>
<evidence type="ECO:0000256" key="3">
    <source>
        <dbReference type="ARBA" id="ARBA00022729"/>
    </source>
</evidence>
<dbReference type="InterPro" id="IPR042269">
    <property type="entry name" value="Ser_carbopepase_S28_SKS"/>
</dbReference>
<keyword evidence="5" id="KW-0325">Glycoprotein</keyword>
<dbReference type="AlphaFoldDB" id="A0AAN7SG13"/>
<dbReference type="SUPFAM" id="SSF53474">
    <property type="entry name" value="alpha/beta-Hydrolases"/>
    <property type="match status" value="1"/>
</dbReference>
<feature type="signal peptide" evidence="6">
    <location>
        <begin position="1"/>
        <end position="17"/>
    </location>
</feature>
<evidence type="ECO:0000256" key="5">
    <source>
        <dbReference type="ARBA" id="ARBA00023180"/>
    </source>
</evidence>
<proteinExistence type="inferred from homology"/>
<name>A0AAN7SG13_9COLE</name>
<dbReference type="GO" id="GO:0006508">
    <property type="term" value="P:proteolysis"/>
    <property type="evidence" value="ECO:0007669"/>
    <property type="project" value="UniProtKB-KW"/>
</dbReference>
<comment type="similarity">
    <text evidence="1">Belongs to the peptidase S28 family.</text>
</comment>
<dbReference type="Pfam" id="PF05577">
    <property type="entry name" value="Peptidase_S28"/>
    <property type="match status" value="2"/>
</dbReference>
<keyword evidence="8" id="KW-1185">Reference proteome</keyword>
<reference evidence="8" key="1">
    <citation type="submission" date="2023-01" db="EMBL/GenBank/DDBJ databases">
        <title>Key to firefly adult light organ development and bioluminescence: homeobox transcription factors regulate luciferase expression and transportation to peroxisome.</title>
        <authorList>
            <person name="Fu X."/>
        </authorList>
    </citation>
    <scope>NUCLEOTIDE SEQUENCE [LARGE SCALE GENOMIC DNA]</scope>
</reference>
<protein>
    <recommendedName>
        <fullName evidence="9">Serine protease K12H4.7</fullName>
    </recommendedName>
</protein>
<dbReference type="GO" id="GO:0070008">
    <property type="term" value="F:serine-type exopeptidase activity"/>
    <property type="evidence" value="ECO:0007669"/>
    <property type="project" value="InterPro"/>
</dbReference>
<dbReference type="PANTHER" id="PTHR11010">
    <property type="entry name" value="PROTEASE S28 PRO-X CARBOXYPEPTIDASE-RELATED"/>
    <property type="match status" value="1"/>
</dbReference>
<sequence length="449" mass="50724">MSDFIFNLLVAITAVQAFVLPNTNEIESVEEDVQLGWFEQPIDHFNIQDKRTFLMRYLENDVFFKPGGPLLLEIGGESDISPLTIKQSQSYELAKQLSGKIIVLEHRYYGKSSPFKNLTAKNLVYLNVEQALEDIANFVDTLKKTRAELRSSKVAAFGCSYSGSLATWFRYKYPHLVNAVWASSAPLRAVADFYEYLEVAGEVYSNISQRCYNTIKNGYIEIKQLLSTPKGEKQIKLALENWSCGNASEMTATTILTNIRYVIADHNIPPDHGSTSCNILQNVNSSSLQALLLFLKIKSPDVCTDEDETYPNNEVAWSYQTCTEFGFSITMSSHKQPFDDSYSVIDEDMASCLDFGKEFTLERLKKGINRINRNYGSQDIKVSKVLSVHGAQDPWHKLGLYNQKTADSPVIMIPGVSHCADQLYQDNESSQLTKAKKQGREILTKWLQN</sequence>
<evidence type="ECO:0000313" key="8">
    <source>
        <dbReference type="Proteomes" id="UP001353858"/>
    </source>
</evidence>
<dbReference type="InterPro" id="IPR008758">
    <property type="entry name" value="Peptidase_S28"/>
</dbReference>
<dbReference type="Gene3D" id="3.40.50.1820">
    <property type="entry name" value="alpha/beta hydrolase"/>
    <property type="match status" value="1"/>
</dbReference>
<gene>
    <name evidence="7" type="ORF">RN001_010470</name>
</gene>